<keyword evidence="1" id="KW-0808">Transferase</keyword>
<dbReference type="EMBL" id="FQNC01000041">
    <property type="protein sequence ID" value="SGY34238.1"/>
    <property type="molecule type" value="Genomic_DNA"/>
</dbReference>
<proteinExistence type="predicted"/>
<evidence type="ECO:0000313" key="4">
    <source>
        <dbReference type="Proteomes" id="UP000249464"/>
    </source>
</evidence>
<reference evidence="3 4" key="1">
    <citation type="submission" date="2016-11" db="EMBL/GenBank/DDBJ databases">
        <authorList>
            <person name="Jaros S."/>
            <person name="Januszkiewicz K."/>
            <person name="Wedrychowicz H."/>
        </authorList>
    </citation>
    <scope>NUCLEOTIDE SEQUENCE [LARGE SCALE GENOMIC DNA]</scope>
</reference>
<keyword evidence="4" id="KW-1185">Reference proteome</keyword>
<dbReference type="PANTHER" id="PTHR35897">
    <property type="entry name" value="METHYLTRANSFERASE AUSD"/>
    <property type="match status" value="1"/>
</dbReference>
<name>A0A2X0M3A9_9BASI</name>
<organism evidence="3 4">
    <name type="scientific">Microbotryum silenes-dioicae</name>
    <dbReference type="NCBI Taxonomy" id="796604"/>
    <lineage>
        <taxon>Eukaryota</taxon>
        <taxon>Fungi</taxon>
        <taxon>Dikarya</taxon>
        <taxon>Basidiomycota</taxon>
        <taxon>Pucciniomycotina</taxon>
        <taxon>Microbotryomycetes</taxon>
        <taxon>Microbotryales</taxon>
        <taxon>Microbotryaceae</taxon>
        <taxon>Microbotryum</taxon>
    </lineage>
</organism>
<dbReference type="Proteomes" id="UP000249464">
    <property type="component" value="Unassembled WGS sequence"/>
</dbReference>
<keyword evidence="2" id="KW-0949">S-adenosyl-L-methionine</keyword>
<protein>
    <submittedName>
        <fullName evidence="3">BQ5605_C002g01601 protein</fullName>
    </submittedName>
</protein>
<accession>A0A2X0M3A9</accession>
<dbReference type="PANTHER" id="PTHR35897:SF1">
    <property type="entry name" value="METHYLTRANSFERASE AUSD"/>
    <property type="match status" value="1"/>
</dbReference>
<dbReference type="InterPro" id="IPR051654">
    <property type="entry name" value="Meroterpenoid_MTases"/>
</dbReference>
<dbReference type="GO" id="GO:0016740">
    <property type="term" value="F:transferase activity"/>
    <property type="evidence" value="ECO:0007669"/>
    <property type="project" value="UniProtKB-KW"/>
</dbReference>
<evidence type="ECO:0000313" key="3">
    <source>
        <dbReference type="EMBL" id="SGY34238.1"/>
    </source>
</evidence>
<dbReference type="STRING" id="796604.A0A2X0M3A9"/>
<evidence type="ECO:0000256" key="1">
    <source>
        <dbReference type="ARBA" id="ARBA00022679"/>
    </source>
</evidence>
<dbReference type="AlphaFoldDB" id="A0A2X0M3A9"/>
<sequence>MDPVYYNDPLDVPVNLEDEELRRNSIDPSTSLTDHLHRLQAEAYNVHPYPCVRKWNFARYKIKRNHLGYDRALAHGHQDRSVILIDAGCCMGTDVRSLVAEGFPADQLLGTDLDDRELNLPVRFLALGYKLFMDEPSSPSTPAFLAGDLFSTSFLAAPVADPSTSTSALPAPALKSLTSLTPLLVRVQHIHCGSLFHLFGEAKQAQLAHKLFALLSRTAGSTIFGSQLGSSIASLCDRWKKLWADLSEESGVKLRVMTALEDRAGSKAMPIIDDIHKYKINNLVWCVTVL</sequence>
<evidence type="ECO:0000256" key="2">
    <source>
        <dbReference type="ARBA" id="ARBA00022691"/>
    </source>
</evidence>
<gene>
    <name evidence="3" type="primary">BQ5605_C002g01601</name>
    <name evidence="3" type="ORF">BQ5605_C002G01601</name>
</gene>